<dbReference type="InterPro" id="IPR044867">
    <property type="entry name" value="DEUBAD_dom"/>
</dbReference>
<feature type="region of interest" description="Disordered" evidence="6">
    <location>
        <begin position="350"/>
        <end position="374"/>
    </location>
</feature>
<dbReference type="EMBL" id="HBFR01005165">
    <property type="protein sequence ID" value="CAD8876422.1"/>
    <property type="molecule type" value="Transcribed_RNA"/>
</dbReference>
<dbReference type="GO" id="GO:0005737">
    <property type="term" value="C:cytoplasm"/>
    <property type="evidence" value="ECO:0007669"/>
    <property type="project" value="UniProtKB-SubCell"/>
</dbReference>
<dbReference type="GO" id="GO:0070628">
    <property type="term" value="F:proteasome binding"/>
    <property type="evidence" value="ECO:0007669"/>
    <property type="project" value="TreeGrafter"/>
</dbReference>
<evidence type="ECO:0000256" key="5">
    <source>
        <dbReference type="ARBA" id="ARBA00023242"/>
    </source>
</evidence>
<protein>
    <recommendedName>
        <fullName evidence="10">Pru domain-containing protein</fullName>
    </recommendedName>
</protein>
<dbReference type="InterPro" id="IPR032368">
    <property type="entry name" value="RPN13_DEUBAD"/>
</dbReference>
<evidence type="ECO:0000256" key="1">
    <source>
        <dbReference type="ARBA" id="ARBA00004123"/>
    </source>
</evidence>
<dbReference type="PANTHER" id="PTHR12225:SF0">
    <property type="entry name" value="PROTEASOMAL UBIQUITIN RECEPTOR ADRM1"/>
    <property type="match status" value="1"/>
</dbReference>
<dbReference type="InterPro" id="IPR006773">
    <property type="entry name" value="Rpn13/ADRM1"/>
</dbReference>
<dbReference type="Pfam" id="PF16550">
    <property type="entry name" value="RPN13_C"/>
    <property type="match status" value="1"/>
</dbReference>
<evidence type="ECO:0000313" key="9">
    <source>
        <dbReference type="EMBL" id="CAD8876422.1"/>
    </source>
</evidence>
<accession>A0A7S1B6K2</accession>
<dbReference type="AlphaFoldDB" id="A0A7S1B6K2"/>
<evidence type="ECO:0008006" key="10">
    <source>
        <dbReference type="Google" id="ProtNLM"/>
    </source>
</evidence>
<dbReference type="PROSITE" id="PS51916">
    <property type="entry name" value="DEUBAD"/>
    <property type="match status" value="1"/>
</dbReference>
<dbReference type="Gene3D" id="1.10.2020.20">
    <property type="match status" value="1"/>
</dbReference>
<dbReference type="PROSITE" id="PS51917">
    <property type="entry name" value="PRU"/>
    <property type="match status" value="1"/>
</dbReference>
<sequence>MNTNDLLAMLNGGLPPRGGAGGTGARGSGRDDDDDGADVLASFRAGKMVIGAQKENGKHTVVADKKRGTARLVRSADSLLHFQWRPRKSKRVIAPLPAVGSPSPTPEGAEDHVVIQGEATFERYDTGRELDRVYLLSLNSSRHFFYWMQEADAEKDREILTKVTAKLAASPAPVVSETMDGTRTPAAPIVGASGSGNLSVATPATTSATAGSSAVVAAAPASSSGRLTLADLRGAMASLGAPREPVGPPLVDLATSENISASGILDDPAVRRRLTEALPEGQRGDAELEEHLRSPQVRQALRTLTSLVAGDSFNSVIANFQLNAADGASAMAAGNPIRAFLDCVVASVNNEKDKEENSKSNAGGKKDTDVEDKE</sequence>
<feature type="domain" description="DEUBAD" evidence="7">
    <location>
        <begin position="242"/>
        <end position="354"/>
    </location>
</feature>
<keyword evidence="4" id="KW-0647">Proteasome</keyword>
<dbReference type="PANTHER" id="PTHR12225">
    <property type="entry name" value="ADHESION REGULATING MOLECULE 1 110 KDA CELL MEMBRANE GLYCOPROTEIN"/>
    <property type="match status" value="1"/>
</dbReference>
<evidence type="ECO:0000256" key="2">
    <source>
        <dbReference type="ARBA" id="ARBA00004496"/>
    </source>
</evidence>
<name>A0A7S1B6K2_9STRA</name>
<comment type="subcellular location">
    <subcellularLocation>
        <location evidence="2">Cytoplasm</location>
    </subcellularLocation>
    <subcellularLocation>
        <location evidence="1">Nucleus</location>
    </subcellularLocation>
</comment>
<evidence type="ECO:0000259" key="8">
    <source>
        <dbReference type="PROSITE" id="PS51917"/>
    </source>
</evidence>
<organism evidence="9">
    <name type="scientific">Corethron hystrix</name>
    <dbReference type="NCBI Taxonomy" id="216773"/>
    <lineage>
        <taxon>Eukaryota</taxon>
        <taxon>Sar</taxon>
        <taxon>Stramenopiles</taxon>
        <taxon>Ochrophyta</taxon>
        <taxon>Bacillariophyta</taxon>
        <taxon>Coscinodiscophyceae</taxon>
        <taxon>Corethrophycidae</taxon>
        <taxon>Corethrales</taxon>
        <taxon>Corethraceae</taxon>
        <taxon>Corethron</taxon>
    </lineage>
</organism>
<evidence type="ECO:0000256" key="4">
    <source>
        <dbReference type="ARBA" id="ARBA00022942"/>
    </source>
</evidence>
<gene>
    <name evidence="9" type="ORF">CHYS00102_LOCUS3600</name>
</gene>
<reference evidence="9" key="1">
    <citation type="submission" date="2021-01" db="EMBL/GenBank/DDBJ databases">
        <authorList>
            <person name="Corre E."/>
            <person name="Pelletier E."/>
            <person name="Niang G."/>
            <person name="Scheremetjew M."/>
            <person name="Finn R."/>
            <person name="Kale V."/>
            <person name="Holt S."/>
            <person name="Cochrane G."/>
            <person name="Meng A."/>
            <person name="Brown T."/>
            <person name="Cohen L."/>
        </authorList>
    </citation>
    <scope>NUCLEOTIDE SEQUENCE</scope>
    <source>
        <strain evidence="9">308</strain>
    </source>
</reference>
<feature type="region of interest" description="Disordered" evidence="6">
    <location>
        <begin position="11"/>
        <end position="38"/>
    </location>
</feature>
<evidence type="ECO:0000259" key="7">
    <source>
        <dbReference type="PROSITE" id="PS51916"/>
    </source>
</evidence>
<dbReference type="GO" id="GO:0005634">
    <property type="term" value="C:nucleus"/>
    <property type="evidence" value="ECO:0007669"/>
    <property type="project" value="UniProtKB-SubCell"/>
</dbReference>
<evidence type="ECO:0000256" key="3">
    <source>
        <dbReference type="ARBA" id="ARBA00022490"/>
    </source>
</evidence>
<evidence type="ECO:0000256" key="6">
    <source>
        <dbReference type="SAM" id="MobiDB-lite"/>
    </source>
</evidence>
<proteinExistence type="predicted"/>
<dbReference type="InterPro" id="IPR038633">
    <property type="entry name" value="Rpn13/ADRM1_Pru_sf"/>
</dbReference>
<feature type="domain" description="Pru" evidence="8">
    <location>
        <begin position="35"/>
        <end position="170"/>
    </location>
</feature>
<dbReference type="GO" id="GO:0008541">
    <property type="term" value="C:proteasome regulatory particle, lid subcomplex"/>
    <property type="evidence" value="ECO:0007669"/>
    <property type="project" value="TreeGrafter"/>
</dbReference>
<feature type="compositionally biased region" description="Basic and acidic residues" evidence="6">
    <location>
        <begin position="350"/>
        <end position="368"/>
    </location>
</feature>
<keyword evidence="5" id="KW-0539">Nucleus</keyword>
<dbReference type="InterPro" id="IPR038108">
    <property type="entry name" value="RPN13_DEUBAD_sf"/>
</dbReference>
<dbReference type="Gene3D" id="2.30.29.70">
    <property type="entry name" value="Proteasomal ubiquitin receptor Rpn13/ADRM1"/>
    <property type="match status" value="1"/>
</dbReference>
<dbReference type="GO" id="GO:0061133">
    <property type="term" value="F:endopeptidase activator activity"/>
    <property type="evidence" value="ECO:0007669"/>
    <property type="project" value="TreeGrafter"/>
</dbReference>
<dbReference type="InterPro" id="IPR044868">
    <property type="entry name" value="Rpn13/ADRM1_Pru"/>
</dbReference>
<feature type="compositionally biased region" description="Gly residues" evidence="6">
    <location>
        <begin position="15"/>
        <end position="27"/>
    </location>
</feature>
<dbReference type="Pfam" id="PF04683">
    <property type="entry name" value="Rpn13_ADRM1_Pru"/>
    <property type="match status" value="1"/>
</dbReference>
<keyword evidence="3" id="KW-0963">Cytoplasm</keyword>